<dbReference type="VEuPathDB" id="AmoebaDB:EIN_193190"/>
<name>A0A0A1U6Y4_ENTIV</name>
<gene>
    <name evidence="1" type="ORF">EIN_193190</name>
</gene>
<accession>A0A0A1U6Y4</accession>
<keyword evidence="2" id="KW-1185">Reference proteome</keyword>
<dbReference type="GeneID" id="14887686"/>
<organism evidence="1 2">
    <name type="scientific">Entamoeba invadens IP1</name>
    <dbReference type="NCBI Taxonomy" id="370355"/>
    <lineage>
        <taxon>Eukaryota</taxon>
        <taxon>Amoebozoa</taxon>
        <taxon>Evosea</taxon>
        <taxon>Archamoebae</taxon>
        <taxon>Mastigamoebida</taxon>
        <taxon>Entamoebidae</taxon>
        <taxon>Entamoeba</taxon>
    </lineage>
</organism>
<dbReference type="EMBL" id="KB206707">
    <property type="protein sequence ID" value="ELP88680.1"/>
    <property type="molecule type" value="Genomic_DNA"/>
</dbReference>
<evidence type="ECO:0000313" key="2">
    <source>
        <dbReference type="Proteomes" id="UP000014680"/>
    </source>
</evidence>
<dbReference type="AlphaFoldDB" id="A0A0A1U6Y4"/>
<proteinExistence type="predicted"/>
<dbReference type="RefSeq" id="XP_004255451.1">
    <property type="nucleotide sequence ID" value="XM_004255403.1"/>
</dbReference>
<dbReference type="PANTHER" id="PTHR45756:SF1">
    <property type="entry name" value="PROTEIN KINASE DOMAIN CONTAINING PROTEIN"/>
    <property type="match status" value="1"/>
</dbReference>
<sequence length="108" mass="12405">MPPHSYHLDHIRDDHYKEVQNPFHLDKVVLKRREGCKVEISIKPLCSTHIQDKLQIVVDNAFNGKRTIGTLSMEIATEVTTSFNYSEVKEESYLGVGGFGIVYKWTLL</sequence>
<dbReference type="Proteomes" id="UP000014680">
    <property type="component" value="Unassembled WGS sequence"/>
</dbReference>
<reference evidence="1 2" key="1">
    <citation type="submission" date="2012-10" db="EMBL/GenBank/DDBJ databases">
        <authorList>
            <person name="Zafar N."/>
            <person name="Inman J."/>
            <person name="Hall N."/>
            <person name="Lorenzi H."/>
            <person name="Caler E."/>
        </authorList>
    </citation>
    <scope>NUCLEOTIDE SEQUENCE [LARGE SCALE GENOMIC DNA]</scope>
    <source>
        <strain evidence="1 2">IP1</strain>
    </source>
</reference>
<dbReference type="InterPro" id="IPR053215">
    <property type="entry name" value="TKL_Ser/Thr_kinase"/>
</dbReference>
<dbReference type="PANTHER" id="PTHR45756">
    <property type="entry name" value="PALMITOYLTRANSFERASE"/>
    <property type="match status" value="1"/>
</dbReference>
<evidence type="ECO:0000313" key="1">
    <source>
        <dbReference type="EMBL" id="ELP88680.1"/>
    </source>
</evidence>
<dbReference type="KEGG" id="eiv:EIN_193190"/>
<protein>
    <submittedName>
        <fullName evidence="1">Uncharacterized protein</fullName>
    </submittedName>
</protein>